<feature type="region of interest" description="Disordered" evidence="1">
    <location>
        <begin position="925"/>
        <end position="948"/>
    </location>
</feature>
<feature type="compositionally biased region" description="Basic residues" evidence="1">
    <location>
        <begin position="202"/>
        <end position="211"/>
    </location>
</feature>
<dbReference type="InterPro" id="IPR027417">
    <property type="entry name" value="P-loop_NTPase"/>
</dbReference>
<proteinExistence type="predicted"/>
<evidence type="ECO:0000313" key="3">
    <source>
        <dbReference type="Proteomes" id="UP001374579"/>
    </source>
</evidence>
<reference evidence="2 3" key="1">
    <citation type="submission" date="2024-02" db="EMBL/GenBank/DDBJ databases">
        <title>Chromosome-scale genome assembly of the rough periwinkle Littorina saxatilis.</title>
        <authorList>
            <person name="De Jode A."/>
            <person name="Faria R."/>
            <person name="Formenti G."/>
            <person name="Sims Y."/>
            <person name="Smith T.P."/>
            <person name="Tracey A."/>
            <person name="Wood J.M.D."/>
            <person name="Zagrodzka Z.B."/>
            <person name="Johannesson K."/>
            <person name="Butlin R.K."/>
            <person name="Leder E.H."/>
        </authorList>
    </citation>
    <scope>NUCLEOTIDE SEQUENCE [LARGE SCALE GENOMIC DNA]</scope>
    <source>
        <strain evidence="2">Snail1</strain>
        <tissue evidence="2">Muscle</tissue>
    </source>
</reference>
<dbReference type="SUPFAM" id="SSF52540">
    <property type="entry name" value="P-loop containing nucleoside triphosphate hydrolases"/>
    <property type="match status" value="2"/>
</dbReference>
<gene>
    <name evidence="2" type="ORF">V1264_015993</name>
</gene>
<feature type="region of interest" description="Disordered" evidence="1">
    <location>
        <begin position="80"/>
        <end position="151"/>
    </location>
</feature>
<dbReference type="Proteomes" id="UP001374579">
    <property type="component" value="Unassembled WGS sequence"/>
</dbReference>
<dbReference type="AlphaFoldDB" id="A0AAN9BND2"/>
<feature type="region of interest" description="Disordered" evidence="1">
    <location>
        <begin position="198"/>
        <end position="226"/>
    </location>
</feature>
<dbReference type="EMBL" id="JBAMIC010000004">
    <property type="protein sequence ID" value="KAK7108219.1"/>
    <property type="molecule type" value="Genomic_DNA"/>
</dbReference>
<feature type="compositionally biased region" description="Polar residues" evidence="1">
    <location>
        <begin position="112"/>
        <end position="135"/>
    </location>
</feature>
<protein>
    <submittedName>
        <fullName evidence="2">Uncharacterized protein</fullName>
    </submittedName>
</protein>
<name>A0AAN9BND2_9CAEN</name>
<keyword evidence="3" id="KW-1185">Reference proteome</keyword>
<sequence>MGTIPKDENKRVRTSTNEIPGTEELDERLKSQRRELIEKWVHQLPDWFPHLCIKTYFIPPIHVNKIKYDDLGLCPTDPTLQGQGQSNVLPDKTKDGCQAFTPTAGTEGRSKANANPSATKGQGQTNSRPSVTKDQGQGHATGAVRVGETKQSDYRDDRAQLLVERFFWTLSEKRQEKDVMVVLSKLCLDNYLNKTLSGASGQKKKGKKGKKANNEPKAKEFFPTPTDPKLQRGDFDLLIVHKEYGFIIIEIKAIGDQDYKLKSLEDHLGDKEIADVLTQLHRRNLQLEELIADLGGSKIPVKKLAAFPSVSRDKLKEVMMNPKFAGALKPELEQYLDDDPDIDKALSLWLCEDEVNRKVTSAGDDVTLSWWSGLLDSMKVEHFTGMDDDLYKQLVARFCGPLSTVEVCRQGGAVREARSVADAVHEMSTCFKTFVLTKGQMEWLGSPEDYVYLTGPPGSGKTLLLLVKAINWVQGGDNVVVVRGPGNLPGHPISQVLHHQIISTLNDESLAEMVHLETVTAWTDPGKFVEEMLKNAKGTGKVRFLVDELWLAKPSGKILSLVREVLELLGKVKDNVESDCSDAIGTLAMSSPQAPTVTSDTVMTEEISRDLPRAEEKTGQKMSEALSQIVERIKSWSSISDVARSILTDEINEVFNTLSSAVHEIQTLLSAQAKPSKTHSNVEEKVSDVLFYVDVLTSWLASPVLHSVMQEARRHDDAGLWCTGFWPNRCPDRYKLAKLSTSIRCPVHVQDLLDQTELLASHKDTKQYQYVTTSTQENPPLPAEGPPCAMLTYIDHGLHVHHETALHCVSECEECGHQLASVLLDKLCVGKEGNKLQFRDVLVVGRALLPIKPDSAFIQALRGAPHRIPVSVVVRGCDDLQEGQLESDTVLVTNTYSGHGLERAVVVFVPDIKFCHRKCGDDGDKGGGDGDGGGGEGGSCGGSEGEKRMMNLGENNRMGMWFIASRCQGHVVIFHV</sequence>
<organism evidence="2 3">
    <name type="scientific">Littorina saxatilis</name>
    <dbReference type="NCBI Taxonomy" id="31220"/>
    <lineage>
        <taxon>Eukaryota</taxon>
        <taxon>Metazoa</taxon>
        <taxon>Spiralia</taxon>
        <taxon>Lophotrochozoa</taxon>
        <taxon>Mollusca</taxon>
        <taxon>Gastropoda</taxon>
        <taxon>Caenogastropoda</taxon>
        <taxon>Littorinimorpha</taxon>
        <taxon>Littorinoidea</taxon>
        <taxon>Littorinidae</taxon>
        <taxon>Littorina</taxon>
    </lineage>
</organism>
<evidence type="ECO:0000313" key="2">
    <source>
        <dbReference type="EMBL" id="KAK7108219.1"/>
    </source>
</evidence>
<accession>A0AAN9BND2</accession>
<comment type="caution">
    <text evidence="2">The sequence shown here is derived from an EMBL/GenBank/DDBJ whole genome shotgun (WGS) entry which is preliminary data.</text>
</comment>
<evidence type="ECO:0000256" key="1">
    <source>
        <dbReference type="SAM" id="MobiDB-lite"/>
    </source>
</evidence>
<feature type="compositionally biased region" description="Gly residues" evidence="1">
    <location>
        <begin position="929"/>
        <end position="943"/>
    </location>
</feature>